<dbReference type="STRING" id="1122206.SAMN02745753_03757"/>
<dbReference type="InterPro" id="IPR028344">
    <property type="entry name" value="ParE1/4"/>
</dbReference>
<dbReference type="EMBL" id="FQVF01000020">
    <property type="protein sequence ID" value="SHG34988.1"/>
    <property type="molecule type" value="Genomic_DNA"/>
</dbReference>
<gene>
    <name evidence="4" type="ORF">SAMN02745753_03757</name>
</gene>
<keyword evidence="5" id="KW-1185">Reference proteome</keyword>
<reference evidence="5" key="1">
    <citation type="submission" date="2016-11" db="EMBL/GenBank/DDBJ databases">
        <authorList>
            <person name="Varghese N."/>
            <person name="Submissions S."/>
        </authorList>
    </citation>
    <scope>NUCLEOTIDE SEQUENCE [LARGE SCALE GENOMIC DNA]</scope>
    <source>
        <strain evidence="5">DSM 16579</strain>
    </source>
</reference>
<dbReference type="AlphaFoldDB" id="A0A1M5J2Z9"/>
<evidence type="ECO:0000313" key="4">
    <source>
        <dbReference type="EMBL" id="SHG34988.1"/>
    </source>
</evidence>
<evidence type="ECO:0000256" key="3">
    <source>
        <dbReference type="PIRNR" id="PIRNR029218"/>
    </source>
</evidence>
<keyword evidence="2" id="KW-1277">Toxin-antitoxin system</keyword>
<evidence type="ECO:0000256" key="2">
    <source>
        <dbReference type="ARBA" id="ARBA00022649"/>
    </source>
</evidence>
<dbReference type="Pfam" id="PF05016">
    <property type="entry name" value="ParE_toxin"/>
    <property type="match status" value="1"/>
</dbReference>
<sequence>MASSISNYELSPEAEQDLSDIFDYTEIEFGLDQAVQYLKDLERCFIQLCNNPNIGRERTEIREALYSFVSQSHVVFYRILNDRLRVVRVLHGSRDLPRHF</sequence>
<accession>A0A1M5J2Z9</accession>
<dbReference type="InterPro" id="IPR051803">
    <property type="entry name" value="TA_system_RelE-like_toxin"/>
</dbReference>
<dbReference type="Gene3D" id="3.30.2310.20">
    <property type="entry name" value="RelE-like"/>
    <property type="match status" value="1"/>
</dbReference>
<name>A0A1M5J2Z9_9GAMM</name>
<dbReference type="PANTHER" id="PTHR33755:SF9">
    <property type="entry name" value="TOXIN PARE1"/>
    <property type="match status" value="1"/>
</dbReference>
<dbReference type="OrthoDB" id="516834at2"/>
<evidence type="ECO:0000256" key="1">
    <source>
        <dbReference type="ARBA" id="ARBA00006226"/>
    </source>
</evidence>
<dbReference type="PIRSF" id="PIRSF029218">
    <property type="entry name" value="ParE"/>
    <property type="match status" value="1"/>
</dbReference>
<evidence type="ECO:0000313" key="5">
    <source>
        <dbReference type="Proteomes" id="UP000184517"/>
    </source>
</evidence>
<organism evidence="4 5">
    <name type="scientific">Marinomonas polaris DSM 16579</name>
    <dbReference type="NCBI Taxonomy" id="1122206"/>
    <lineage>
        <taxon>Bacteria</taxon>
        <taxon>Pseudomonadati</taxon>
        <taxon>Pseudomonadota</taxon>
        <taxon>Gammaproteobacteria</taxon>
        <taxon>Oceanospirillales</taxon>
        <taxon>Oceanospirillaceae</taxon>
        <taxon>Marinomonas</taxon>
    </lineage>
</organism>
<protein>
    <recommendedName>
        <fullName evidence="3">Toxin</fullName>
    </recommendedName>
</protein>
<dbReference type="PANTHER" id="PTHR33755">
    <property type="entry name" value="TOXIN PARE1-RELATED"/>
    <property type="match status" value="1"/>
</dbReference>
<dbReference type="RefSeq" id="WP_072841194.1">
    <property type="nucleotide sequence ID" value="NZ_FQVF01000020.1"/>
</dbReference>
<dbReference type="InterPro" id="IPR035093">
    <property type="entry name" value="RelE/ParE_toxin_dom_sf"/>
</dbReference>
<proteinExistence type="inferred from homology"/>
<dbReference type="InterPro" id="IPR007712">
    <property type="entry name" value="RelE/ParE_toxin"/>
</dbReference>
<comment type="similarity">
    <text evidence="1 3">Belongs to the RelE toxin family.</text>
</comment>
<dbReference type="Proteomes" id="UP000184517">
    <property type="component" value="Unassembled WGS sequence"/>
</dbReference>